<dbReference type="OrthoDB" id="9815894at2"/>
<dbReference type="Gene3D" id="3.40.50.300">
    <property type="entry name" value="P-loop containing nucleotide triphosphate hydrolases"/>
    <property type="match status" value="1"/>
</dbReference>
<protein>
    <submittedName>
        <fullName evidence="3">Tetratricopeptide repeat-containing protein</fullName>
    </submittedName>
</protein>
<accession>A0A2K8LAU2</accession>
<dbReference type="InterPro" id="IPR011990">
    <property type="entry name" value="TPR-like_helical_dom_sf"/>
</dbReference>
<dbReference type="SMART" id="SM00028">
    <property type="entry name" value="TPR"/>
    <property type="match status" value="5"/>
</dbReference>
<proteinExistence type="predicted"/>
<dbReference type="PANTHER" id="PTHR12788">
    <property type="entry name" value="PROTEIN-TYROSINE SULFOTRANSFERASE 2"/>
    <property type="match status" value="1"/>
</dbReference>
<dbReference type="PANTHER" id="PTHR12788:SF10">
    <property type="entry name" value="PROTEIN-TYROSINE SULFOTRANSFERASE"/>
    <property type="match status" value="1"/>
</dbReference>
<dbReference type="RefSeq" id="WP_100266305.1">
    <property type="nucleotide sequence ID" value="NZ_CP018800.1"/>
</dbReference>
<dbReference type="SUPFAM" id="SSF52540">
    <property type="entry name" value="P-loop containing nucleoside triphosphate hydrolases"/>
    <property type="match status" value="1"/>
</dbReference>
<keyword evidence="1" id="KW-0808">Transferase</keyword>
<dbReference type="PROSITE" id="PS50005">
    <property type="entry name" value="TPR"/>
    <property type="match status" value="1"/>
</dbReference>
<dbReference type="Proteomes" id="UP000231637">
    <property type="component" value="Chromosome"/>
</dbReference>
<dbReference type="Gene3D" id="1.25.40.10">
    <property type="entry name" value="Tetratricopeptide repeat domain"/>
    <property type="match status" value="1"/>
</dbReference>
<organism evidence="3 4">
    <name type="scientific">Mariprofundus ferrinatatus</name>
    <dbReference type="NCBI Taxonomy" id="1921087"/>
    <lineage>
        <taxon>Bacteria</taxon>
        <taxon>Pseudomonadati</taxon>
        <taxon>Pseudomonadota</taxon>
        <taxon>Candidatius Mariprofundia</taxon>
        <taxon>Mariprofundales</taxon>
        <taxon>Mariprofundaceae</taxon>
        <taxon>Mariprofundus</taxon>
    </lineage>
</organism>
<evidence type="ECO:0000313" key="3">
    <source>
        <dbReference type="EMBL" id="ATX83021.1"/>
    </source>
</evidence>
<dbReference type="KEGG" id="mfn:Ga0123462_2187"/>
<dbReference type="Pfam" id="PF14559">
    <property type="entry name" value="TPR_19"/>
    <property type="match status" value="2"/>
</dbReference>
<name>A0A2K8LAU2_9PROT</name>
<gene>
    <name evidence="3" type="ORF">Ga0123462_2187</name>
</gene>
<dbReference type="InterPro" id="IPR027417">
    <property type="entry name" value="P-loop_NTPase"/>
</dbReference>
<sequence length="566" mass="63350">MKAAKLSNNKRRQLVSLADQAKSRLQGKHYAAADQLCNQADKIYKDHPEIMNVRGLISLLKGDNTSALKWLSSAAEAAPKQIEIQANYAGCLILCGQEEQALEIYPKVVQELPRQGEVHLGYATALAAAGEYRLAIKVLEHGLSINPKHLRMYKKLADIYNDLGETENSIDLMEKARQLSPDNIDILFDTAIYLIGQGNIESGRNFLKQVIERNPQHINALSLLANSSKEGNDATLALIRQVYDQSEAGSQLHVTAAYTLGNAAESHGDYEQAFGLWQEANAQRRKTFTYEASSVKSMHDAIIAAFPASRFTPTPDAGISTSGTSPVFIVGTPRSGSTLLERALIHHHDLSSIGEIDVIEQAIVGRKRKVRDQQPLEMMLSSDNTLLREVGFEIQRRLQEEHRIAGRAVCKALNYYMYAGLIAVAMPGARIIHIKRNPLAACLSMFKEDFGSSQPYSYDLEEMGQRYQWYDAMIQHWRQALPEHVMLETSYESLVSDPEPELRRILAFCNLEWDPACLATHEAKGTVATASLIQVRQPIHKKSIARWKHYEEQLAPLMKFVKDQVT</sequence>
<dbReference type="SUPFAM" id="SSF48452">
    <property type="entry name" value="TPR-like"/>
    <property type="match status" value="2"/>
</dbReference>
<evidence type="ECO:0000256" key="2">
    <source>
        <dbReference type="PROSITE-ProRule" id="PRU00339"/>
    </source>
</evidence>
<dbReference type="GO" id="GO:0008476">
    <property type="term" value="F:protein-tyrosine sulfotransferase activity"/>
    <property type="evidence" value="ECO:0007669"/>
    <property type="project" value="InterPro"/>
</dbReference>
<reference evidence="3 4" key="1">
    <citation type="submission" date="2016-12" db="EMBL/GenBank/DDBJ databases">
        <title>Isolation and genomic insights into novel planktonic Zetaproteobacteria from stratified waters of the Chesapeake Bay.</title>
        <authorList>
            <person name="McAllister S.M."/>
            <person name="Kato S."/>
            <person name="Chan C.S."/>
            <person name="Chiu B.K."/>
            <person name="Field E.K."/>
        </authorList>
    </citation>
    <scope>NUCLEOTIDE SEQUENCE [LARGE SCALE GENOMIC DNA]</scope>
    <source>
        <strain evidence="3 4">CP-8</strain>
    </source>
</reference>
<evidence type="ECO:0000313" key="4">
    <source>
        <dbReference type="Proteomes" id="UP000231637"/>
    </source>
</evidence>
<feature type="repeat" description="TPR" evidence="2">
    <location>
        <begin position="150"/>
        <end position="183"/>
    </location>
</feature>
<dbReference type="InterPro" id="IPR026634">
    <property type="entry name" value="TPST-like"/>
</dbReference>
<keyword evidence="4" id="KW-1185">Reference proteome</keyword>
<keyword evidence="2" id="KW-0802">TPR repeat</keyword>
<dbReference type="AlphaFoldDB" id="A0A2K8LAU2"/>
<dbReference type="Pfam" id="PF13469">
    <property type="entry name" value="Sulfotransfer_3"/>
    <property type="match status" value="1"/>
</dbReference>
<dbReference type="InterPro" id="IPR019734">
    <property type="entry name" value="TPR_rpt"/>
</dbReference>
<dbReference type="EMBL" id="CP018800">
    <property type="protein sequence ID" value="ATX83021.1"/>
    <property type="molecule type" value="Genomic_DNA"/>
</dbReference>
<evidence type="ECO:0000256" key="1">
    <source>
        <dbReference type="ARBA" id="ARBA00022679"/>
    </source>
</evidence>